<proteinExistence type="predicted"/>
<dbReference type="AlphaFoldDB" id="A0A9P5GY16"/>
<reference evidence="2" key="1">
    <citation type="submission" date="2020-03" db="EMBL/GenBank/DDBJ databases">
        <title>Draft Genome Sequence of Cylindrodendrum hubeiense.</title>
        <authorList>
            <person name="Buettner E."/>
            <person name="Kellner H."/>
        </authorList>
    </citation>
    <scope>NUCLEOTIDE SEQUENCE</scope>
    <source>
        <strain evidence="2">IHI 201604</strain>
    </source>
</reference>
<gene>
    <name evidence="2" type="ORF">G7Z17_g12264</name>
</gene>
<keyword evidence="3" id="KW-1185">Reference proteome</keyword>
<feature type="region of interest" description="Disordered" evidence="1">
    <location>
        <begin position="1"/>
        <end position="90"/>
    </location>
</feature>
<comment type="caution">
    <text evidence="2">The sequence shown here is derived from an EMBL/GenBank/DDBJ whole genome shotgun (WGS) entry which is preliminary data.</text>
</comment>
<feature type="compositionally biased region" description="Low complexity" evidence="1">
    <location>
        <begin position="19"/>
        <end position="51"/>
    </location>
</feature>
<accession>A0A9P5GY16</accession>
<evidence type="ECO:0000313" key="3">
    <source>
        <dbReference type="Proteomes" id="UP000722485"/>
    </source>
</evidence>
<dbReference type="Proteomes" id="UP000722485">
    <property type="component" value="Unassembled WGS sequence"/>
</dbReference>
<feature type="region of interest" description="Disordered" evidence="1">
    <location>
        <begin position="264"/>
        <end position="291"/>
    </location>
</feature>
<evidence type="ECO:0000313" key="2">
    <source>
        <dbReference type="EMBL" id="KAF7540115.1"/>
    </source>
</evidence>
<evidence type="ECO:0000256" key="1">
    <source>
        <dbReference type="SAM" id="MobiDB-lite"/>
    </source>
</evidence>
<protein>
    <submittedName>
        <fullName evidence="2">Uncharacterized protein</fullName>
    </submittedName>
</protein>
<organism evidence="2 3">
    <name type="scientific">Cylindrodendrum hubeiense</name>
    <dbReference type="NCBI Taxonomy" id="595255"/>
    <lineage>
        <taxon>Eukaryota</taxon>
        <taxon>Fungi</taxon>
        <taxon>Dikarya</taxon>
        <taxon>Ascomycota</taxon>
        <taxon>Pezizomycotina</taxon>
        <taxon>Sordariomycetes</taxon>
        <taxon>Hypocreomycetidae</taxon>
        <taxon>Hypocreales</taxon>
        <taxon>Nectriaceae</taxon>
        <taxon>Cylindrodendrum</taxon>
    </lineage>
</organism>
<name>A0A9P5GY16_9HYPO</name>
<dbReference type="EMBL" id="JAANBB010000535">
    <property type="protein sequence ID" value="KAF7540115.1"/>
    <property type="molecule type" value="Genomic_DNA"/>
</dbReference>
<feature type="region of interest" description="Disordered" evidence="1">
    <location>
        <begin position="128"/>
        <end position="158"/>
    </location>
</feature>
<sequence length="291" mass="34602">MKPNSQVIAIVKNVKPYRGSPRSSDSSFNSGDSYSSSSSGSTPQSSLGSHSDMPKRGRGRSRTPVQRTKFPEHFGVTVPRQHSKHEQNYVMDSYPPRLFVSEQVPLPSSQFSSMDMDPLRQDRRAILRDDEPFRQDRRPILRQNEPFRQERRTIFREDEPFRQDRRTILREDEPSYTPRTTLLPPRIHQRGGVRLIAPSEARQELLQDGLERMESRLERLRLDAAYRDDEFRDEFRRDDERLERLAEEPRRRVVLPNRFRAEDPMAREHESRWPERDAHEYMRRQRELAHP</sequence>